<proteinExistence type="predicted"/>
<accession>A0ABW2TFT3</accession>
<keyword evidence="4" id="KW-1185">Reference proteome</keyword>
<evidence type="ECO:0000313" key="4">
    <source>
        <dbReference type="Proteomes" id="UP001596512"/>
    </source>
</evidence>
<dbReference type="InterPro" id="IPR041664">
    <property type="entry name" value="AAA_16"/>
</dbReference>
<dbReference type="SUPFAM" id="SSF52540">
    <property type="entry name" value="P-loop containing nucleoside triphosphate hydrolases"/>
    <property type="match status" value="1"/>
</dbReference>
<dbReference type="Proteomes" id="UP001596512">
    <property type="component" value="Unassembled WGS sequence"/>
</dbReference>
<feature type="domain" description="Orc1-like AAA ATPase" evidence="2">
    <location>
        <begin position="9"/>
        <end position="165"/>
    </location>
</feature>
<comment type="caution">
    <text evidence="3">The sequence shown here is derived from an EMBL/GenBank/DDBJ whole genome shotgun (WGS) entry which is preliminary data.</text>
</comment>
<protein>
    <submittedName>
        <fullName evidence="3">AAA family ATPase</fullName>
    </submittedName>
</protein>
<name>A0ABW2TFT3_9PSEU</name>
<evidence type="ECO:0000259" key="2">
    <source>
        <dbReference type="Pfam" id="PF13191"/>
    </source>
</evidence>
<feature type="compositionally biased region" description="Low complexity" evidence="1">
    <location>
        <begin position="276"/>
        <end position="299"/>
    </location>
</feature>
<organism evidence="3 4">
    <name type="scientific">Actinokineospora soli</name>
    <dbReference type="NCBI Taxonomy" id="1048753"/>
    <lineage>
        <taxon>Bacteria</taxon>
        <taxon>Bacillati</taxon>
        <taxon>Actinomycetota</taxon>
        <taxon>Actinomycetes</taxon>
        <taxon>Pseudonocardiales</taxon>
        <taxon>Pseudonocardiaceae</taxon>
        <taxon>Actinokineospora</taxon>
    </lineage>
</organism>
<evidence type="ECO:0000313" key="3">
    <source>
        <dbReference type="EMBL" id="MFC7612612.1"/>
    </source>
</evidence>
<dbReference type="Pfam" id="PF13191">
    <property type="entry name" value="AAA_16"/>
    <property type="match status" value="1"/>
</dbReference>
<feature type="region of interest" description="Disordered" evidence="1">
    <location>
        <begin position="275"/>
        <end position="299"/>
    </location>
</feature>
<sequence>MVRTDHGDALAELIALFDESRAWQGRLALIAGGLASGKTQLLNQFYEHARGEGALVLTAAASRAERALRAGVIDQLFHGAGLPPAVADRMSRLISPEADEETGGDARTLRQGCAMMVHEVCGVVLELSREQPVVIGVDDVQFADSSSLQFILYLRRRMASARVLIALTEWDRQQPTLPLFHADITRRKHHSITLAPLSAAAIARLVPGRDLGQAWHRISGGNPLLVQAMVEDLAAGVVADDTTAGPCYGRAVLACLHRWEPNLLDVARAVAVLGEGSPPTWSRGSRGRRPTSPNGPSRT</sequence>
<dbReference type="EMBL" id="JBHTEY010000004">
    <property type="protein sequence ID" value="MFC7612612.1"/>
    <property type="molecule type" value="Genomic_DNA"/>
</dbReference>
<dbReference type="InterPro" id="IPR027417">
    <property type="entry name" value="P-loop_NTPase"/>
</dbReference>
<gene>
    <name evidence="3" type="ORF">ACFQV2_02035</name>
</gene>
<evidence type="ECO:0000256" key="1">
    <source>
        <dbReference type="SAM" id="MobiDB-lite"/>
    </source>
</evidence>
<reference evidence="4" key="1">
    <citation type="journal article" date="2019" name="Int. J. Syst. Evol. Microbiol.">
        <title>The Global Catalogue of Microorganisms (GCM) 10K type strain sequencing project: providing services to taxonomists for standard genome sequencing and annotation.</title>
        <authorList>
            <consortium name="The Broad Institute Genomics Platform"/>
            <consortium name="The Broad Institute Genome Sequencing Center for Infectious Disease"/>
            <person name="Wu L."/>
            <person name="Ma J."/>
        </authorList>
    </citation>
    <scope>NUCLEOTIDE SEQUENCE [LARGE SCALE GENOMIC DNA]</scope>
    <source>
        <strain evidence="4">JCM 17695</strain>
    </source>
</reference>